<proteinExistence type="predicted"/>
<name>A0AAV6V9B4_9ARAC</name>
<evidence type="ECO:0000313" key="2">
    <source>
        <dbReference type="EMBL" id="KAG8193244.1"/>
    </source>
</evidence>
<feature type="signal peptide" evidence="1">
    <location>
        <begin position="1"/>
        <end position="26"/>
    </location>
</feature>
<protein>
    <submittedName>
        <fullName evidence="2">Uncharacterized protein</fullName>
    </submittedName>
</protein>
<organism evidence="2 3">
    <name type="scientific">Oedothorax gibbosus</name>
    <dbReference type="NCBI Taxonomy" id="931172"/>
    <lineage>
        <taxon>Eukaryota</taxon>
        <taxon>Metazoa</taxon>
        <taxon>Ecdysozoa</taxon>
        <taxon>Arthropoda</taxon>
        <taxon>Chelicerata</taxon>
        <taxon>Arachnida</taxon>
        <taxon>Araneae</taxon>
        <taxon>Araneomorphae</taxon>
        <taxon>Entelegynae</taxon>
        <taxon>Araneoidea</taxon>
        <taxon>Linyphiidae</taxon>
        <taxon>Erigoninae</taxon>
        <taxon>Oedothorax</taxon>
    </lineage>
</organism>
<reference evidence="2 3" key="1">
    <citation type="journal article" date="2022" name="Nat. Ecol. Evol.">
        <title>A masculinizing supergene underlies an exaggerated male reproductive morph in a spider.</title>
        <authorList>
            <person name="Hendrickx F."/>
            <person name="De Corte Z."/>
            <person name="Sonet G."/>
            <person name="Van Belleghem S.M."/>
            <person name="Kostlbacher S."/>
            <person name="Vangestel C."/>
        </authorList>
    </citation>
    <scope>NUCLEOTIDE SEQUENCE [LARGE SCALE GENOMIC DNA]</scope>
    <source>
        <strain evidence="2">W744_W776</strain>
    </source>
</reference>
<feature type="chain" id="PRO_5043462298" evidence="1">
    <location>
        <begin position="27"/>
        <end position="191"/>
    </location>
</feature>
<dbReference type="Proteomes" id="UP000827092">
    <property type="component" value="Unassembled WGS sequence"/>
</dbReference>
<comment type="caution">
    <text evidence="2">The sequence shown here is derived from an EMBL/GenBank/DDBJ whole genome shotgun (WGS) entry which is preliminary data.</text>
</comment>
<dbReference type="AlphaFoldDB" id="A0AAV6V9B4"/>
<sequence>MASNKMFLAFVGLCVLSLSLAPAAEAKKKNPLASTIYEIVGIVIQTVLKPEQVGEILTRLDNNQITDLIKKLKQGDLKKAIAEGVSGETIQGIVQGLSDEHLQAVFGDAANDVKNQSPEQLVQTVQNLSADKIALLASKDPKAVVGAVVQSLPAKVLGKQLVKNLEEFLEVLKPTDIKTFVRAIVKYFIED</sequence>
<evidence type="ECO:0000256" key="1">
    <source>
        <dbReference type="SAM" id="SignalP"/>
    </source>
</evidence>
<dbReference type="EMBL" id="JAFNEN010000127">
    <property type="protein sequence ID" value="KAG8193244.1"/>
    <property type="molecule type" value="Genomic_DNA"/>
</dbReference>
<gene>
    <name evidence="2" type="ORF">JTE90_005591</name>
</gene>
<accession>A0AAV6V9B4</accession>
<keyword evidence="1" id="KW-0732">Signal</keyword>
<keyword evidence="3" id="KW-1185">Reference proteome</keyword>
<evidence type="ECO:0000313" key="3">
    <source>
        <dbReference type="Proteomes" id="UP000827092"/>
    </source>
</evidence>